<comment type="caution">
    <text evidence="3">The sequence shown here is derived from an EMBL/GenBank/DDBJ whole genome shotgun (WGS) entry which is preliminary data.</text>
</comment>
<dbReference type="Proteomes" id="UP000635983">
    <property type="component" value="Unassembled WGS sequence"/>
</dbReference>
<reference evidence="3" key="1">
    <citation type="journal article" date="2014" name="Int. J. Syst. Evol. Microbiol.">
        <title>Complete genome sequence of Corynebacterium casei LMG S-19264T (=DSM 44701T), isolated from a smear-ripened cheese.</title>
        <authorList>
            <consortium name="US DOE Joint Genome Institute (JGI-PGF)"/>
            <person name="Walter F."/>
            <person name="Albersmeier A."/>
            <person name="Kalinowski J."/>
            <person name="Ruckert C."/>
        </authorList>
    </citation>
    <scope>NUCLEOTIDE SEQUENCE</scope>
    <source>
        <strain evidence="3">JCM 30078</strain>
    </source>
</reference>
<dbReference type="InterPro" id="IPR005545">
    <property type="entry name" value="YCII"/>
</dbReference>
<dbReference type="InterPro" id="IPR011008">
    <property type="entry name" value="Dimeric_a/b-barrel"/>
</dbReference>
<evidence type="ECO:0000256" key="1">
    <source>
        <dbReference type="ARBA" id="ARBA00007689"/>
    </source>
</evidence>
<evidence type="ECO:0000313" key="3">
    <source>
        <dbReference type="EMBL" id="GGJ83060.1"/>
    </source>
</evidence>
<organism evidence="3 4">
    <name type="scientific">Pseudomonas matsuisoli</name>
    <dbReference type="NCBI Taxonomy" id="1515666"/>
    <lineage>
        <taxon>Bacteria</taxon>
        <taxon>Pseudomonadati</taxon>
        <taxon>Pseudomonadota</taxon>
        <taxon>Gammaproteobacteria</taxon>
        <taxon>Pseudomonadales</taxon>
        <taxon>Pseudomonadaceae</taxon>
        <taxon>Pseudomonas</taxon>
    </lineage>
</organism>
<dbReference type="Pfam" id="PF03795">
    <property type="entry name" value="YCII"/>
    <property type="match status" value="1"/>
</dbReference>
<sequence length="97" mass="10627">MPYLIETFDKPGSAQLRADNRPDHLEFLRQNASQLLACGAKLDADGVATGSVYIIDVETEEEAKAFLAQDPFSKVGLPGEIKSTSWRKVILDGKAYV</sequence>
<gene>
    <name evidence="3" type="ORF">GCM10009304_06380</name>
</gene>
<keyword evidence="4" id="KW-1185">Reference proteome</keyword>
<dbReference type="InterPro" id="IPR051807">
    <property type="entry name" value="Sec-metab_biosynth-assoc"/>
</dbReference>
<name>A0A917UT36_9PSED</name>
<dbReference type="PANTHER" id="PTHR33606">
    <property type="entry name" value="PROTEIN YCII"/>
    <property type="match status" value="1"/>
</dbReference>
<evidence type="ECO:0000313" key="4">
    <source>
        <dbReference type="Proteomes" id="UP000635983"/>
    </source>
</evidence>
<feature type="domain" description="YCII-related" evidence="2">
    <location>
        <begin position="1"/>
        <end position="77"/>
    </location>
</feature>
<protein>
    <recommendedName>
        <fullName evidence="2">YCII-related domain-containing protein</fullName>
    </recommendedName>
</protein>
<comment type="similarity">
    <text evidence="1">Belongs to the YciI family.</text>
</comment>
<reference evidence="3" key="2">
    <citation type="submission" date="2020-09" db="EMBL/GenBank/DDBJ databases">
        <authorList>
            <person name="Sun Q."/>
            <person name="Ohkuma M."/>
        </authorList>
    </citation>
    <scope>NUCLEOTIDE SEQUENCE</scope>
    <source>
        <strain evidence="3">JCM 30078</strain>
    </source>
</reference>
<dbReference type="Gene3D" id="3.30.70.1060">
    <property type="entry name" value="Dimeric alpha+beta barrel"/>
    <property type="match status" value="1"/>
</dbReference>
<evidence type="ECO:0000259" key="2">
    <source>
        <dbReference type="Pfam" id="PF03795"/>
    </source>
</evidence>
<proteinExistence type="inferred from homology"/>
<dbReference type="PANTHER" id="PTHR33606:SF3">
    <property type="entry name" value="PROTEIN YCII"/>
    <property type="match status" value="1"/>
</dbReference>
<dbReference type="RefSeq" id="WP_188981674.1">
    <property type="nucleotide sequence ID" value="NZ_BMPO01000001.1"/>
</dbReference>
<dbReference type="EMBL" id="BMPO01000001">
    <property type="protein sequence ID" value="GGJ83060.1"/>
    <property type="molecule type" value="Genomic_DNA"/>
</dbReference>
<dbReference type="SUPFAM" id="SSF54909">
    <property type="entry name" value="Dimeric alpha+beta barrel"/>
    <property type="match status" value="1"/>
</dbReference>
<dbReference type="AlphaFoldDB" id="A0A917UT36"/>
<accession>A0A917UT36</accession>